<evidence type="ECO:0000256" key="8">
    <source>
        <dbReference type="ARBA" id="ARBA00035585"/>
    </source>
</evidence>
<evidence type="ECO:0000256" key="1">
    <source>
        <dbReference type="ARBA" id="ARBA00004651"/>
    </source>
</evidence>
<feature type="transmembrane region" description="Helical" evidence="10">
    <location>
        <begin position="67"/>
        <end position="87"/>
    </location>
</feature>
<keyword evidence="10" id="KW-0813">Transport</keyword>
<comment type="subcellular location">
    <subcellularLocation>
        <location evidence="1 10">Cell membrane</location>
        <topology evidence="1 10">Multi-pass membrane protein</topology>
    </subcellularLocation>
</comment>
<comment type="function">
    <text evidence="9 10">Fluoride-specific ion channel. Important for reducing fluoride concentration in the cell, thus reducing its toxicity.</text>
</comment>
<evidence type="ECO:0000256" key="9">
    <source>
        <dbReference type="ARBA" id="ARBA00049940"/>
    </source>
</evidence>
<evidence type="ECO:0000256" key="10">
    <source>
        <dbReference type="HAMAP-Rule" id="MF_00454"/>
    </source>
</evidence>
<evidence type="ECO:0000256" key="2">
    <source>
        <dbReference type="ARBA" id="ARBA00022475"/>
    </source>
</evidence>
<evidence type="ECO:0000256" key="3">
    <source>
        <dbReference type="ARBA" id="ARBA00022692"/>
    </source>
</evidence>
<accession>A0ABV6H4R1</accession>
<proteinExistence type="inferred from homology"/>
<comment type="catalytic activity">
    <reaction evidence="8">
        <text>fluoride(in) = fluoride(out)</text>
        <dbReference type="Rhea" id="RHEA:76159"/>
        <dbReference type="ChEBI" id="CHEBI:17051"/>
    </reaction>
    <physiologicalReaction direction="left-to-right" evidence="8">
        <dbReference type="Rhea" id="RHEA:76160"/>
    </physiologicalReaction>
</comment>
<dbReference type="RefSeq" id="WP_382360814.1">
    <property type="nucleotide sequence ID" value="NZ_JBHLWV010000011.1"/>
</dbReference>
<comment type="activity regulation">
    <text evidence="10">Na(+) is not transported, but it plays an essential structural role and its presence is essential for fluoride channel function.</text>
</comment>
<evidence type="ECO:0000313" key="11">
    <source>
        <dbReference type="EMBL" id="MFC0313862.1"/>
    </source>
</evidence>
<feature type="transmembrane region" description="Helical" evidence="10">
    <location>
        <begin position="36"/>
        <end position="55"/>
    </location>
</feature>
<name>A0ABV6H4R1_9ACTN</name>
<feature type="transmembrane region" description="Helical" evidence="10">
    <location>
        <begin position="99"/>
        <end position="121"/>
    </location>
</feature>
<sequence length="132" mass="13899">MVWVFLGGLLGAPARYLLEAALPSTDSGFPVPTFVVNVLGALALGLLLESLVLAGGFDTGVRRRLRLFLGIGFLGTFTTYSSFAVEIELLLRGDRMSLAAGYAAASLAAGLAAVALGMWAAQQLRRRRGDAR</sequence>
<comment type="caution">
    <text evidence="11">The sequence shown here is derived from an EMBL/GenBank/DDBJ whole genome shotgun (WGS) entry which is preliminary data.</text>
</comment>
<keyword evidence="5 10" id="KW-0472">Membrane</keyword>
<gene>
    <name evidence="10" type="primary">fluC</name>
    <name evidence="10" type="synonym">crcB</name>
    <name evidence="11" type="ORF">ACFFJD_03205</name>
</gene>
<dbReference type="HAMAP" id="MF_00454">
    <property type="entry name" value="FluC"/>
    <property type="match status" value="1"/>
</dbReference>
<keyword evidence="10" id="KW-0406">Ion transport</keyword>
<protein>
    <recommendedName>
        <fullName evidence="10">Fluoride-specific ion channel FluC</fullName>
    </recommendedName>
</protein>
<organism evidence="11 12">
    <name type="scientific">Gordonia phosphorivorans</name>
    <dbReference type="NCBI Taxonomy" id="1056982"/>
    <lineage>
        <taxon>Bacteria</taxon>
        <taxon>Bacillati</taxon>
        <taxon>Actinomycetota</taxon>
        <taxon>Actinomycetes</taxon>
        <taxon>Mycobacteriales</taxon>
        <taxon>Gordoniaceae</taxon>
        <taxon>Gordonia</taxon>
    </lineage>
</organism>
<feature type="binding site" evidence="10">
    <location>
        <position position="75"/>
    </location>
    <ligand>
        <name>Na(+)</name>
        <dbReference type="ChEBI" id="CHEBI:29101"/>
        <note>structural</note>
    </ligand>
</feature>
<keyword evidence="10" id="KW-0915">Sodium</keyword>
<keyword evidence="6 10" id="KW-0407">Ion channel</keyword>
<dbReference type="InterPro" id="IPR003691">
    <property type="entry name" value="FluC"/>
</dbReference>
<keyword evidence="12" id="KW-1185">Reference proteome</keyword>
<feature type="binding site" evidence="10">
    <location>
        <position position="78"/>
    </location>
    <ligand>
        <name>Na(+)</name>
        <dbReference type="ChEBI" id="CHEBI:29101"/>
        <note>structural</note>
    </ligand>
</feature>
<dbReference type="Pfam" id="PF02537">
    <property type="entry name" value="CRCB"/>
    <property type="match status" value="1"/>
</dbReference>
<keyword evidence="10" id="KW-0479">Metal-binding</keyword>
<evidence type="ECO:0000313" key="12">
    <source>
        <dbReference type="Proteomes" id="UP001589783"/>
    </source>
</evidence>
<dbReference type="EMBL" id="JBHLWV010000011">
    <property type="protein sequence ID" value="MFC0313862.1"/>
    <property type="molecule type" value="Genomic_DNA"/>
</dbReference>
<comment type="similarity">
    <text evidence="7 10">Belongs to the fluoride channel Fluc/FEX (TC 1.A.43) family.</text>
</comment>
<keyword evidence="4 10" id="KW-1133">Transmembrane helix</keyword>
<dbReference type="Proteomes" id="UP001589783">
    <property type="component" value="Unassembled WGS sequence"/>
</dbReference>
<keyword evidence="2 10" id="KW-1003">Cell membrane</keyword>
<keyword evidence="3 10" id="KW-0812">Transmembrane</keyword>
<dbReference type="PANTHER" id="PTHR28259:SF1">
    <property type="entry name" value="FLUORIDE EXPORT PROTEIN 1-RELATED"/>
    <property type="match status" value="1"/>
</dbReference>
<dbReference type="PANTHER" id="PTHR28259">
    <property type="entry name" value="FLUORIDE EXPORT PROTEIN 1-RELATED"/>
    <property type="match status" value="1"/>
</dbReference>
<evidence type="ECO:0000256" key="7">
    <source>
        <dbReference type="ARBA" id="ARBA00035120"/>
    </source>
</evidence>
<evidence type="ECO:0000256" key="5">
    <source>
        <dbReference type="ARBA" id="ARBA00023136"/>
    </source>
</evidence>
<evidence type="ECO:0000256" key="6">
    <source>
        <dbReference type="ARBA" id="ARBA00023303"/>
    </source>
</evidence>
<evidence type="ECO:0000256" key="4">
    <source>
        <dbReference type="ARBA" id="ARBA00022989"/>
    </source>
</evidence>
<reference evidence="11 12" key="1">
    <citation type="submission" date="2024-09" db="EMBL/GenBank/DDBJ databases">
        <authorList>
            <person name="Sun Q."/>
            <person name="Mori K."/>
        </authorList>
    </citation>
    <scope>NUCLEOTIDE SEQUENCE [LARGE SCALE GENOMIC DNA]</scope>
    <source>
        <strain evidence="11 12">CCM 7957</strain>
    </source>
</reference>